<dbReference type="InterPro" id="IPR001590">
    <property type="entry name" value="Peptidase_M12B"/>
</dbReference>
<dbReference type="SUPFAM" id="SSF55486">
    <property type="entry name" value="Metalloproteases ('zincins'), catalytic domain"/>
    <property type="match status" value="1"/>
</dbReference>
<dbReference type="PROSITE" id="PS50214">
    <property type="entry name" value="DISINTEGRIN_2"/>
    <property type="match status" value="1"/>
</dbReference>
<dbReference type="PANTHER" id="PTHR45702">
    <property type="entry name" value="ADAM10/ADAM17 METALLOPEPTIDASE FAMILY MEMBER"/>
    <property type="match status" value="1"/>
</dbReference>
<keyword evidence="8" id="KW-1185">Reference proteome</keyword>
<dbReference type="InterPro" id="IPR024079">
    <property type="entry name" value="MetalloPept_cat_dom_sf"/>
</dbReference>
<dbReference type="InterPro" id="IPR051489">
    <property type="entry name" value="ADAM_Metalloproteinase"/>
</dbReference>
<feature type="binding site" evidence="2">
    <location>
        <position position="388"/>
    </location>
    <ligand>
        <name>Zn(2+)</name>
        <dbReference type="ChEBI" id="CHEBI:29105"/>
        <note>catalytic</note>
    </ligand>
</feature>
<feature type="binding site" evidence="2">
    <location>
        <position position="392"/>
    </location>
    <ligand>
        <name>Zn(2+)</name>
        <dbReference type="ChEBI" id="CHEBI:29105"/>
        <note>catalytic</note>
    </ligand>
</feature>
<dbReference type="GO" id="GO:0046872">
    <property type="term" value="F:metal ion binding"/>
    <property type="evidence" value="ECO:0007669"/>
    <property type="project" value="UniProtKB-KW"/>
</dbReference>
<comment type="caution">
    <text evidence="2">Lacks conserved residue(s) required for the propagation of feature annotation.</text>
</comment>
<feature type="signal peptide" evidence="4">
    <location>
        <begin position="1"/>
        <end position="20"/>
    </location>
</feature>
<keyword evidence="7" id="KW-0378">Hydrolase</keyword>
<dbReference type="Gene3D" id="4.10.70.10">
    <property type="entry name" value="Disintegrin domain"/>
    <property type="match status" value="1"/>
</dbReference>
<dbReference type="Proteomes" id="UP000507470">
    <property type="component" value="Unassembled WGS sequence"/>
</dbReference>
<dbReference type="SMART" id="SM00050">
    <property type="entry name" value="DISIN"/>
    <property type="match status" value="1"/>
</dbReference>
<evidence type="ECO:0000313" key="7">
    <source>
        <dbReference type="EMBL" id="CAC5399012.1"/>
    </source>
</evidence>
<gene>
    <name evidence="7" type="ORF">MCOR_33317</name>
</gene>
<dbReference type="FunFam" id="4.10.70.10:FF:000003">
    <property type="entry name" value="Disintegrin and metalloproteinase domain-containing protein 17"/>
    <property type="match status" value="1"/>
</dbReference>
<keyword evidence="2" id="KW-0862">Zinc</keyword>
<evidence type="ECO:0000256" key="2">
    <source>
        <dbReference type="PROSITE-ProRule" id="PRU00276"/>
    </source>
</evidence>
<organism evidence="7 8">
    <name type="scientific">Mytilus coruscus</name>
    <name type="common">Sea mussel</name>
    <dbReference type="NCBI Taxonomy" id="42192"/>
    <lineage>
        <taxon>Eukaryota</taxon>
        <taxon>Metazoa</taxon>
        <taxon>Spiralia</taxon>
        <taxon>Lophotrochozoa</taxon>
        <taxon>Mollusca</taxon>
        <taxon>Bivalvia</taxon>
        <taxon>Autobranchia</taxon>
        <taxon>Pteriomorphia</taxon>
        <taxon>Mytilida</taxon>
        <taxon>Mytiloidea</taxon>
        <taxon>Mytilidae</taxon>
        <taxon>Mytilinae</taxon>
        <taxon>Mytilus</taxon>
    </lineage>
</organism>
<dbReference type="GO" id="GO:0007219">
    <property type="term" value="P:Notch signaling pathway"/>
    <property type="evidence" value="ECO:0007669"/>
    <property type="project" value="TreeGrafter"/>
</dbReference>
<evidence type="ECO:0000313" key="8">
    <source>
        <dbReference type="Proteomes" id="UP000507470"/>
    </source>
</evidence>
<protein>
    <submittedName>
        <fullName evidence="7">ADAM17</fullName>
        <ecNumber evidence="7">3.4.24.86</ecNumber>
    </submittedName>
</protein>
<name>A0A6J8CVQ3_MYTCO</name>
<evidence type="ECO:0000259" key="6">
    <source>
        <dbReference type="PROSITE" id="PS50215"/>
    </source>
</evidence>
<accession>A0A6J8CVQ3</accession>
<dbReference type="EMBL" id="CACVKT020005970">
    <property type="protein sequence ID" value="CAC5399012.1"/>
    <property type="molecule type" value="Genomic_DNA"/>
</dbReference>
<feature type="domain" description="Peptidase M12B" evidence="6">
    <location>
        <begin position="217"/>
        <end position="456"/>
    </location>
</feature>
<dbReference type="AlphaFoldDB" id="A0A6J8CVQ3"/>
<dbReference type="InterPro" id="IPR001762">
    <property type="entry name" value="Disintegrin_dom"/>
</dbReference>
<feature type="active site" evidence="2">
    <location>
        <position position="389"/>
    </location>
</feature>
<reference evidence="7 8" key="1">
    <citation type="submission" date="2020-06" db="EMBL/GenBank/DDBJ databases">
        <authorList>
            <person name="Li R."/>
            <person name="Bekaert M."/>
        </authorList>
    </citation>
    <scope>NUCLEOTIDE SEQUENCE [LARGE SCALE GENOMIC DNA]</scope>
    <source>
        <strain evidence="8">wild</strain>
    </source>
</reference>
<keyword evidence="4" id="KW-0732">Signal</keyword>
<dbReference type="PANTHER" id="PTHR45702:SF6">
    <property type="entry name" value="DISINTEGRIN AND METALLOPROTEINASE DOMAIN-CONTAINING PROTEIN 17"/>
    <property type="match status" value="1"/>
</dbReference>
<dbReference type="Pfam" id="PF16698">
    <property type="entry name" value="ADAM17_MPD"/>
    <property type="match status" value="1"/>
</dbReference>
<keyword evidence="2" id="KW-0479">Metal-binding</keyword>
<evidence type="ECO:0000259" key="5">
    <source>
        <dbReference type="PROSITE" id="PS50214"/>
    </source>
</evidence>
<evidence type="ECO:0000256" key="3">
    <source>
        <dbReference type="SAM" id="Phobius"/>
    </source>
</evidence>
<dbReference type="GO" id="GO:0005886">
    <property type="term" value="C:plasma membrane"/>
    <property type="evidence" value="ECO:0007669"/>
    <property type="project" value="TreeGrafter"/>
</dbReference>
<keyword evidence="3" id="KW-0812">Transmembrane</keyword>
<dbReference type="GO" id="GO:0004222">
    <property type="term" value="F:metalloendopeptidase activity"/>
    <property type="evidence" value="ECO:0007669"/>
    <property type="project" value="InterPro"/>
</dbReference>
<dbReference type="InterPro" id="IPR036436">
    <property type="entry name" value="Disintegrin_dom_sf"/>
</dbReference>
<dbReference type="Gene3D" id="3.40.390.10">
    <property type="entry name" value="Collagenase (Catalytic Domain)"/>
    <property type="match status" value="1"/>
</dbReference>
<dbReference type="GO" id="GO:0006509">
    <property type="term" value="P:membrane protein ectodomain proteolysis"/>
    <property type="evidence" value="ECO:0007669"/>
    <property type="project" value="TreeGrafter"/>
</dbReference>
<dbReference type="PROSITE" id="PS50215">
    <property type="entry name" value="ADAM_MEPRO"/>
    <property type="match status" value="1"/>
</dbReference>
<sequence length="739" mass="82448">MMEKLLSVILISSFCIFSNGADISSNLDYFETLKTVDINRRVRRSVDPHPSSHLHEIWFSSLGRNFHLYVKQTKVVSDDFKATVVGSNGVERPFDIDTGNFYTGTLKGDSQSEVQLHWERNDLHATIRSPDDTIYIEPSWRHIPESDNHSMIVYRHTDLKWKPEDYTSGKRESFCEMKDLREDQTEELEDDIKLFYNDDKGQIRKKRQTYPHVGSHTMCGLLAVADYYFFKEIGRSDKRVTGEYLIGMIGRVNNIYQKTVWGEGVTNLGFQIKEMKVHDTLEDPSVGDHYNMPNRPNDMDAVLDWFGVDHKKMTKFCLGHLFTYQQFRGKLGLAYIGSWRNTDPGGICSFAAYIGTGQKIAVNTGVSSFQNPGGSRALAAQALITVSHELGHNWGSEHDPDSNECAPDVSSNGKYIMYYMATTGYDANNQIFSPCSKRFIFKVVSKKGFSCFDAKSAGGRGLCGNGRIDVGEECDAGYEGDFCCDAQCELRSGAVCSEMNYACCKTCSFAPAGHRCHSSAVDDLDCLGPSNCSGLDYNCPAPIKLSGGDCQDGGTCQDGVCLDICQSKGKVSCICSGTNSCKQCCVESNGDCSPTTNKNGMNQYHQSGRPCVGGFCDGSGNCEKSDPPVIKRLFSVLEYFSVDKIAIFMKNNLVWTILLFSAIIWIIAIVLIERYDRKKSEEDKESMDLMNHRGRGALVVLRTDDPAITNLGTRVLKPRMRRERGRAELEDLAAESGFR</sequence>
<dbReference type="EC" id="3.4.24.86" evidence="7"/>
<evidence type="ECO:0000256" key="1">
    <source>
        <dbReference type="ARBA" id="ARBA00023157"/>
    </source>
</evidence>
<keyword evidence="3" id="KW-1133">Transmembrane helix</keyword>
<dbReference type="InterPro" id="IPR032029">
    <property type="entry name" value="ADAM17_MPD"/>
</dbReference>
<dbReference type="OrthoDB" id="2131567at2759"/>
<feature type="domain" description="Disintegrin" evidence="5">
    <location>
        <begin position="460"/>
        <end position="547"/>
    </location>
</feature>
<feature type="chain" id="PRO_5026804169" evidence="4">
    <location>
        <begin position="21"/>
        <end position="739"/>
    </location>
</feature>
<proteinExistence type="predicted"/>
<dbReference type="SUPFAM" id="SSF57552">
    <property type="entry name" value="Blood coagulation inhibitor (disintegrin)"/>
    <property type="match status" value="1"/>
</dbReference>
<dbReference type="Gene3D" id="4.10.70.30">
    <property type="match status" value="1"/>
</dbReference>
<feature type="transmembrane region" description="Helical" evidence="3">
    <location>
        <begin position="653"/>
        <end position="672"/>
    </location>
</feature>
<dbReference type="Pfam" id="PF13574">
    <property type="entry name" value="Reprolysin_2"/>
    <property type="match status" value="1"/>
</dbReference>
<keyword evidence="1" id="KW-1015">Disulfide bond</keyword>
<evidence type="ECO:0000256" key="4">
    <source>
        <dbReference type="SAM" id="SignalP"/>
    </source>
</evidence>
<keyword evidence="3" id="KW-0472">Membrane</keyword>
<feature type="binding site" evidence="2">
    <location>
        <position position="398"/>
    </location>
    <ligand>
        <name>Zn(2+)</name>
        <dbReference type="ChEBI" id="CHEBI:29105"/>
        <note>catalytic</note>
    </ligand>
</feature>